<sequence>MFENILDQEHVISRLMEDLENQRLPSSLLFFGPSFCGKLSAALELARGLSCSREREWSCSCPDCRKHRTLTHPDLGMLGPRYFQQELDGSLEVLRRSRKDFARYLVIRGARKLTRRFDPWLWEGEESRLKGARSSLDALEELLDELDPAAGELAETRAEKIISSIAKEAASVLKASNLSHIPIFMVRNLAYWARTTGHGKAKIIIMENAESMMDSARNAVLKILEEPPEGVHFILTTSKRAALIPTILSRVRPYAFKERDSRGERQVLDRIFREPSGEFRSLREYFLGFDLGAGEIRRHAETVADLALGNDSQGDLSEVFSMLQKKERFLPLLEEVQELLRLRLREGLPGVDLARMENLLDRLTRARKMFEGYNQNPDLLLEGLLYGGVR</sequence>
<keyword evidence="2" id="KW-1185">Reference proteome</keyword>
<evidence type="ECO:0000313" key="1">
    <source>
        <dbReference type="EMBL" id="ORC31785.1"/>
    </source>
</evidence>
<name>A0A1Y1RTY1_9SPIO</name>
<evidence type="ECO:0000313" key="2">
    <source>
        <dbReference type="Proteomes" id="UP000192343"/>
    </source>
</evidence>
<evidence type="ECO:0008006" key="3">
    <source>
        <dbReference type="Google" id="ProtNLM"/>
    </source>
</evidence>
<dbReference type="OrthoDB" id="350329at2"/>
<accession>A0A1Y1RTY1</accession>
<protein>
    <recommendedName>
        <fullName evidence="3">DNA polymerase III</fullName>
    </recommendedName>
</protein>
<dbReference type="EMBL" id="MWQY01000024">
    <property type="protein sequence ID" value="ORC31785.1"/>
    <property type="molecule type" value="Genomic_DNA"/>
</dbReference>
<reference evidence="1 2" key="1">
    <citation type="submission" date="2017-03" db="EMBL/GenBank/DDBJ databases">
        <title>Draft Genome sequence of Marispirochaeta sp. strain JC444.</title>
        <authorList>
            <person name="Shivani Y."/>
            <person name="Subhash Y."/>
            <person name="Sasikala C."/>
            <person name="Ramana C."/>
        </authorList>
    </citation>
    <scope>NUCLEOTIDE SEQUENCE [LARGE SCALE GENOMIC DNA]</scope>
    <source>
        <strain evidence="1 2">JC444</strain>
    </source>
</reference>
<dbReference type="SUPFAM" id="SSF52540">
    <property type="entry name" value="P-loop containing nucleoside triphosphate hydrolases"/>
    <property type="match status" value="1"/>
</dbReference>
<organism evidence="1 2">
    <name type="scientific">Marispirochaeta aestuarii</name>
    <dbReference type="NCBI Taxonomy" id="1963862"/>
    <lineage>
        <taxon>Bacteria</taxon>
        <taxon>Pseudomonadati</taxon>
        <taxon>Spirochaetota</taxon>
        <taxon>Spirochaetia</taxon>
        <taxon>Spirochaetales</taxon>
        <taxon>Spirochaetaceae</taxon>
        <taxon>Marispirochaeta</taxon>
    </lineage>
</organism>
<proteinExistence type="predicted"/>
<dbReference type="InterPro" id="IPR050238">
    <property type="entry name" value="DNA_Rep/Repair_Clamp_Loader"/>
</dbReference>
<dbReference type="AlphaFoldDB" id="A0A1Y1RTY1"/>
<dbReference type="PANTHER" id="PTHR11669">
    <property type="entry name" value="REPLICATION FACTOR C / DNA POLYMERASE III GAMMA-TAU SUBUNIT"/>
    <property type="match status" value="1"/>
</dbReference>
<dbReference type="Proteomes" id="UP000192343">
    <property type="component" value="Unassembled WGS sequence"/>
</dbReference>
<dbReference type="PANTHER" id="PTHR11669:SF8">
    <property type="entry name" value="DNA POLYMERASE III SUBUNIT DELTA"/>
    <property type="match status" value="1"/>
</dbReference>
<dbReference type="Pfam" id="PF13177">
    <property type="entry name" value="DNA_pol3_delta2"/>
    <property type="match status" value="2"/>
</dbReference>
<gene>
    <name evidence="1" type="ORF">B4O97_16695</name>
</gene>
<dbReference type="Gene3D" id="3.40.50.300">
    <property type="entry name" value="P-loop containing nucleotide triphosphate hydrolases"/>
    <property type="match status" value="1"/>
</dbReference>
<comment type="caution">
    <text evidence="1">The sequence shown here is derived from an EMBL/GenBank/DDBJ whole genome shotgun (WGS) entry which is preliminary data.</text>
</comment>
<dbReference type="STRING" id="1963862.B4O97_16695"/>
<dbReference type="InterPro" id="IPR027417">
    <property type="entry name" value="P-loop_NTPase"/>
</dbReference>
<dbReference type="GO" id="GO:0006261">
    <property type="term" value="P:DNA-templated DNA replication"/>
    <property type="evidence" value="ECO:0007669"/>
    <property type="project" value="TreeGrafter"/>
</dbReference>
<dbReference type="RefSeq" id="WP_083052612.1">
    <property type="nucleotide sequence ID" value="NZ_MWQY01000024.1"/>
</dbReference>